<keyword evidence="2" id="KW-0456">Lyase</keyword>
<dbReference type="GO" id="GO:0051604">
    <property type="term" value="P:protein maturation"/>
    <property type="evidence" value="ECO:0007669"/>
    <property type="project" value="UniProtKB-UniRule"/>
</dbReference>
<keyword evidence="5" id="KW-1185">Reference proteome</keyword>
<feature type="region of interest" description="Disordered" evidence="3">
    <location>
        <begin position="198"/>
        <end position="232"/>
    </location>
</feature>
<dbReference type="HAMAP" id="MF_01074">
    <property type="entry name" value="LarC"/>
    <property type="match status" value="1"/>
</dbReference>
<comment type="function">
    <text evidence="2">Involved in the biosynthesis of a nickel-pincer cofactor ((SCS)Ni(II) pincer complex). Binds Ni(2+), and functions in nickel delivery to pyridinium-3,5-bisthiocarboxylic acid mononucleotide (P2TMN), to form the mature cofactor. Is thus probably required for the activation of nickel-pincer cofactor-dependent enzymes.</text>
</comment>
<evidence type="ECO:0000256" key="3">
    <source>
        <dbReference type="SAM" id="MobiDB-lite"/>
    </source>
</evidence>
<dbReference type="GO" id="GO:0016151">
    <property type="term" value="F:nickel cation binding"/>
    <property type="evidence" value="ECO:0007669"/>
    <property type="project" value="UniProtKB-UniRule"/>
</dbReference>
<organism evidence="4 5">
    <name type="scientific">Corynebacterium cystitidis DSM 20524</name>
    <dbReference type="NCBI Taxonomy" id="1121357"/>
    <lineage>
        <taxon>Bacteria</taxon>
        <taxon>Bacillati</taxon>
        <taxon>Actinomycetota</taxon>
        <taxon>Actinomycetes</taxon>
        <taxon>Mycobacteriales</taxon>
        <taxon>Corynebacteriaceae</taxon>
        <taxon>Corynebacterium</taxon>
    </lineage>
</organism>
<evidence type="ECO:0000256" key="1">
    <source>
        <dbReference type="ARBA" id="ARBA00022596"/>
    </source>
</evidence>
<dbReference type="Pfam" id="PF01969">
    <property type="entry name" value="Ni_insertion"/>
    <property type="match status" value="1"/>
</dbReference>
<keyword evidence="1 2" id="KW-0533">Nickel</keyword>
<dbReference type="InterPro" id="IPR002822">
    <property type="entry name" value="Ni_insertion"/>
</dbReference>
<dbReference type="AlphaFoldDB" id="A0A1H9UMX3"/>
<comment type="catalytic activity">
    <reaction evidence="2">
        <text>Ni(II)-pyridinium-3,5-bisthiocarboxylate mononucleotide = pyridinium-3,5-bisthiocarboxylate mononucleotide + Ni(2+)</text>
        <dbReference type="Rhea" id="RHEA:54784"/>
        <dbReference type="ChEBI" id="CHEBI:49786"/>
        <dbReference type="ChEBI" id="CHEBI:137372"/>
        <dbReference type="ChEBI" id="CHEBI:137373"/>
        <dbReference type="EC" id="4.99.1.12"/>
    </reaction>
</comment>
<dbReference type="Proteomes" id="UP000198929">
    <property type="component" value="Unassembled WGS sequence"/>
</dbReference>
<protein>
    <recommendedName>
        <fullName evidence="2">Pyridinium-3,5-bisthiocarboxylic acid mononucleotide nickel insertion protein</fullName>
        <shortName evidence="2">P2TMN nickel insertion protein</shortName>
        <ecNumber evidence="2">4.99.1.12</ecNumber>
    </recommendedName>
    <alternativeName>
        <fullName evidence="2">Nickel-pincer cofactor biosynthesis protein LarC</fullName>
    </alternativeName>
</protein>
<accession>A0A1H9UMX3</accession>
<reference evidence="5" key="1">
    <citation type="submission" date="2016-10" db="EMBL/GenBank/DDBJ databases">
        <authorList>
            <person name="Varghese N."/>
            <person name="Submissions S."/>
        </authorList>
    </citation>
    <scope>NUCLEOTIDE SEQUENCE [LARGE SCALE GENOMIC DNA]</scope>
    <source>
        <strain evidence="5">DSM 20524</strain>
    </source>
</reference>
<dbReference type="PANTHER" id="PTHR36566">
    <property type="entry name" value="NICKEL INSERTION PROTEIN-RELATED"/>
    <property type="match status" value="1"/>
</dbReference>
<dbReference type="EMBL" id="FOGQ01000008">
    <property type="protein sequence ID" value="SES10805.1"/>
    <property type="molecule type" value="Genomic_DNA"/>
</dbReference>
<name>A0A1H9UMX3_9CORY</name>
<sequence>MIWIDATAGVAGDMLLGALVDAGVDIADLQRAIEAVIPDTVVLRAEEVTRAGQRGVKVHVDTLIDDQPHRTWRDIKAILATASLHDDTRANALSVFELIAVAEAKVHGVDPETIHFHEVGAWDSIADVVGVCEGMRLLGAASGSNCSGRAGAPVASSPVALGYGRITAAHGDIPVPVPAVAELALGIPTISGEILVGGEHAHGHDHGHEHGHDHDHEHHHGHPVSKNPGELATPTGIALVKHFATTFGPLPSGVSEKIGIGAGTKDTPGRANMVRLVVLQAPEQEKPATPNSNPDTGRLTQLEANIDDLDPRIWPVVVEKLLQAGANDAWLTPIVMKKGRPAHTIHVLTDDPSAVKDVLFTHTTTFGVRSWEVEREGLDRHFEVVDVDGHEVKVKVGTRGGVEMTRQPEFDDARAAAEALGLPVKEVLRRAESRGAQVVLLQ</sequence>
<dbReference type="RefSeq" id="WP_092259523.1">
    <property type="nucleotide sequence ID" value="NZ_CP047199.1"/>
</dbReference>
<feature type="compositionally biased region" description="Basic and acidic residues" evidence="3">
    <location>
        <begin position="199"/>
        <end position="218"/>
    </location>
</feature>
<evidence type="ECO:0000313" key="4">
    <source>
        <dbReference type="EMBL" id="SES10805.1"/>
    </source>
</evidence>
<gene>
    <name evidence="2" type="primary">larC</name>
    <name evidence="4" type="ORF">SAMN05661109_01890</name>
</gene>
<dbReference type="PANTHER" id="PTHR36566:SF1">
    <property type="entry name" value="PYRIDINIUM-3,5-BISTHIOCARBOXYLIC ACID MONONUCLEOTIDE NICKEL INSERTION PROTEIN"/>
    <property type="match status" value="1"/>
</dbReference>
<dbReference type="Gene3D" id="3.10.20.300">
    <property type="entry name" value="mk0293 like domain"/>
    <property type="match status" value="1"/>
</dbReference>
<dbReference type="EC" id="4.99.1.12" evidence="2"/>
<dbReference type="GO" id="GO:0016829">
    <property type="term" value="F:lyase activity"/>
    <property type="evidence" value="ECO:0007669"/>
    <property type="project" value="UniProtKB-UniRule"/>
</dbReference>
<evidence type="ECO:0000313" key="5">
    <source>
        <dbReference type="Proteomes" id="UP000198929"/>
    </source>
</evidence>
<comment type="similarity">
    <text evidence="2">Belongs to the LarC family.</text>
</comment>
<evidence type="ECO:0000256" key="2">
    <source>
        <dbReference type="HAMAP-Rule" id="MF_01074"/>
    </source>
</evidence>
<proteinExistence type="inferred from homology"/>
<dbReference type="Gene3D" id="3.30.70.1380">
    <property type="entry name" value="Transcriptional regulatory protein pf0864 domain like"/>
    <property type="match status" value="1"/>
</dbReference>
<dbReference type="STRING" id="1121357.SAMN05661109_01890"/>